<sequence length="179" mass="19142">MLSMEPLGLDSVMLDEVRAYLRVDADMDDSALAAAILAAIGHAEQFTRQTLLRRAGTEIVTAGSGWQVLQTLPVQAITNVTGIPADGATFALAASAWELKLSSQSEAYFRVLQPGSAGRVEISLVAGLATDWASLPESLRLGLLRLAGYFYNNRDSASDDGPPAAALALLQPWRRMRVV</sequence>
<keyword evidence="2" id="KW-1185">Reference proteome</keyword>
<reference evidence="1 2" key="1">
    <citation type="submission" date="2020-08" db="EMBL/GenBank/DDBJ databases">
        <title>Genomic Encyclopedia of Type Strains, Phase IV (KMG-IV): sequencing the most valuable type-strain genomes for metagenomic binning, comparative biology and taxonomic classification.</title>
        <authorList>
            <person name="Goeker M."/>
        </authorList>
    </citation>
    <scope>NUCLEOTIDE SEQUENCE [LARGE SCALE GENOMIC DNA]</scope>
    <source>
        <strain evidence="1 2">DSM 29050</strain>
    </source>
</reference>
<accession>A0A840B302</accession>
<comment type="caution">
    <text evidence="1">The sequence shown here is derived from an EMBL/GenBank/DDBJ whole genome shotgun (WGS) entry which is preliminary data.</text>
</comment>
<dbReference type="NCBIfam" id="TIGR02215">
    <property type="entry name" value="phage_chp_gp8"/>
    <property type="match status" value="1"/>
</dbReference>
<organism evidence="1 2">
    <name type="scientific">Sphingorhabdus rigui</name>
    <dbReference type="NCBI Taxonomy" id="1282858"/>
    <lineage>
        <taxon>Bacteria</taxon>
        <taxon>Pseudomonadati</taxon>
        <taxon>Pseudomonadota</taxon>
        <taxon>Alphaproteobacteria</taxon>
        <taxon>Sphingomonadales</taxon>
        <taxon>Sphingomonadaceae</taxon>
        <taxon>Sphingorhabdus</taxon>
    </lineage>
</organism>
<protein>
    <submittedName>
        <fullName evidence="1">Putative phiE125 gp8 family phage protein</fullName>
    </submittedName>
</protein>
<evidence type="ECO:0000313" key="2">
    <source>
        <dbReference type="Proteomes" id="UP000581447"/>
    </source>
</evidence>
<dbReference type="RefSeq" id="WP_183941861.1">
    <property type="nucleotide sequence ID" value="NZ_BAABBG010000005.1"/>
</dbReference>
<dbReference type="InterPro" id="IPR011738">
    <property type="entry name" value="Phage_CHP"/>
</dbReference>
<evidence type="ECO:0000313" key="1">
    <source>
        <dbReference type="EMBL" id="MBB3943566.1"/>
    </source>
</evidence>
<dbReference type="AlphaFoldDB" id="A0A840B302"/>
<dbReference type="Proteomes" id="UP000581447">
    <property type="component" value="Unassembled WGS sequence"/>
</dbReference>
<dbReference type="Gene3D" id="1.10.3230.30">
    <property type="entry name" value="Phage gp6-like head-tail connector protein"/>
    <property type="match status" value="1"/>
</dbReference>
<gene>
    <name evidence="1" type="ORF">GGR91_001824</name>
</gene>
<proteinExistence type="predicted"/>
<dbReference type="EMBL" id="JACIEA010000002">
    <property type="protein sequence ID" value="MBB3943566.1"/>
    <property type="molecule type" value="Genomic_DNA"/>
</dbReference>
<name>A0A840B302_9SPHN</name>